<comment type="caution">
    <text evidence="1">The sequence shown here is derived from an EMBL/GenBank/DDBJ whole genome shotgun (WGS) entry which is preliminary data.</text>
</comment>
<sequence>MLRLREVAPDGRFGLNGLCFNGLRGYCQISEGEGVGQSLKILLQMCECIWFEELNVDLSLVEILVHGQAVDKFIQFLFLLNIVVAFISCDISPPHKHLVICSISFFRKTGSIGPIPNTLASNRLYWSVGCVVETNDVSLKQSVPFNFVLLFETTLTIIRVSGSEIPKITVIHQTEKKIFITRKGRKIYKGKKIKMMTLELWQDSLSVRVLGVLSILGVDLILNTYSILKFELENNYIFNLENNRITAQLLHTSFIAHGEKNKENLVEPQRKITMKQIYLVTFEASWEILLSLRLNGRLATTITSGDSSLESLNWMEQLFFEVLDAFTQFERRLERTNEGKGMQSSFNTLNAGMLLASKQHQGSSACSSTVVSFQAPFILDLCT</sequence>
<evidence type="ECO:0000313" key="2">
    <source>
        <dbReference type="Proteomes" id="UP000037035"/>
    </source>
</evidence>
<dbReference type="VEuPathDB" id="FungiDB:VP01_1822g2"/>
<dbReference type="AlphaFoldDB" id="A0A0L6VE04"/>
<dbReference type="Proteomes" id="UP000037035">
    <property type="component" value="Unassembled WGS sequence"/>
</dbReference>
<proteinExistence type="predicted"/>
<dbReference type="EMBL" id="LAVV01006640">
    <property type="protein sequence ID" value="KNZ58983.1"/>
    <property type="molecule type" value="Genomic_DNA"/>
</dbReference>
<reference evidence="1 2" key="1">
    <citation type="submission" date="2015-08" db="EMBL/GenBank/DDBJ databases">
        <title>Next Generation Sequencing and Analysis of the Genome of Puccinia sorghi L Schw, the Causal Agent of Maize Common Rust.</title>
        <authorList>
            <person name="Rochi L."/>
            <person name="Burguener G."/>
            <person name="Darino M."/>
            <person name="Turjanski A."/>
            <person name="Kreff E."/>
            <person name="Dieguez M.J."/>
            <person name="Sacco F."/>
        </authorList>
    </citation>
    <scope>NUCLEOTIDE SEQUENCE [LARGE SCALE GENOMIC DNA]</scope>
    <source>
        <strain evidence="1 2">RO10H11247</strain>
    </source>
</reference>
<organism evidence="1 2">
    <name type="scientific">Puccinia sorghi</name>
    <dbReference type="NCBI Taxonomy" id="27349"/>
    <lineage>
        <taxon>Eukaryota</taxon>
        <taxon>Fungi</taxon>
        <taxon>Dikarya</taxon>
        <taxon>Basidiomycota</taxon>
        <taxon>Pucciniomycotina</taxon>
        <taxon>Pucciniomycetes</taxon>
        <taxon>Pucciniales</taxon>
        <taxon>Pucciniaceae</taxon>
        <taxon>Puccinia</taxon>
    </lineage>
</organism>
<gene>
    <name evidence="1" type="ORF">VP01_1822g2</name>
</gene>
<accession>A0A0L6VE04</accession>
<name>A0A0L6VE04_9BASI</name>
<keyword evidence="2" id="KW-1185">Reference proteome</keyword>
<evidence type="ECO:0000313" key="1">
    <source>
        <dbReference type="EMBL" id="KNZ58983.1"/>
    </source>
</evidence>
<protein>
    <submittedName>
        <fullName evidence="1">Uncharacterized protein</fullName>
    </submittedName>
</protein>